<dbReference type="KEGG" id="dfi:AXF13_05640"/>
<dbReference type="Proteomes" id="UP000069241">
    <property type="component" value="Chromosome"/>
</dbReference>
<sequence length="411" mass="43752">MELAQWKEKLDAWFNDKEPEMFALLERIVNMDSFSHDGGDVNKLGETLAAWMAGAGFQTAMLPKRPSPPDEAWMDALGNVFCARSHAEEAGPGVAFIGHMDTVFPAGTAAARPFRLDRAADRATGPGILDMKAGLVINMFVARALKELDLMPVPMTLTFSPDEELGSPSTTPLLGQVLNGAHAVLCTEPGYPGGGVSVERKGSGHFLLEIQGKSAHAGRNYEEGASAVLELAHKILAFNEHLDLADGTTVNTGLISGGISANSVAPNARARIHCTFRTLEAGRKLVEDIRADVAKTWIPGTVSSASGGMRLYPLTPTPKVQALWQLVRQAGEVLEYPVRCIRSKGAAESGYCSSILDLPVVCSLGPEGTGLHADDEYITPSTFLPRAKLVALAALQAARVFDASPPRAISK</sequence>
<keyword evidence="3" id="KW-0378">Hydrolase</keyword>
<evidence type="ECO:0000313" key="8">
    <source>
        <dbReference type="Proteomes" id="UP000069241"/>
    </source>
</evidence>
<protein>
    <submittedName>
        <fullName evidence="7">Peptidase M20</fullName>
    </submittedName>
</protein>
<keyword evidence="8" id="KW-1185">Reference proteome</keyword>
<dbReference type="InterPro" id="IPR017150">
    <property type="entry name" value="Pept_M20_glutamate_carboxypep"/>
</dbReference>
<dbReference type="Pfam" id="PF01546">
    <property type="entry name" value="Peptidase_M20"/>
    <property type="match status" value="1"/>
</dbReference>
<dbReference type="STRING" id="44742.AXF13_05640"/>
<evidence type="ECO:0000259" key="6">
    <source>
        <dbReference type="Pfam" id="PF07687"/>
    </source>
</evidence>
<name>A0A0X8JJB6_9BACT</name>
<proteinExistence type="predicted"/>
<evidence type="ECO:0000256" key="4">
    <source>
        <dbReference type="ARBA" id="ARBA00022833"/>
    </source>
</evidence>
<evidence type="ECO:0000313" key="7">
    <source>
        <dbReference type="EMBL" id="AMD89637.1"/>
    </source>
</evidence>
<dbReference type="InterPro" id="IPR001261">
    <property type="entry name" value="ArgE/DapE_CS"/>
</dbReference>
<dbReference type="GO" id="GO:0016787">
    <property type="term" value="F:hydrolase activity"/>
    <property type="evidence" value="ECO:0007669"/>
    <property type="project" value="UniProtKB-KW"/>
</dbReference>
<feature type="active site" description="Proton acceptor" evidence="5">
    <location>
        <position position="163"/>
    </location>
</feature>
<reference evidence="8" key="1">
    <citation type="submission" date="2016-02" db="EMBL/GenBank/DDBJ databases">
        <authorList>
            <person name="Holder M.E."/>
            <person name="Ajami N.J."/>
            <person name="Petrosino J.F."/>
        </authorList>
    </citation>
    <scope>NUCLEOTIDE SEQUENCE [LARGE SCALE GENOMIC DNA]</scope>
    <source>
        <strain evidence="8">CCUG 45958</strain>
    </source>
</reference>
<evidence type="ECO:0000256" key="3">
    <source>
        <dbReference type="ARBA" id="ARBA00022801"/>
    </source>
</evidence>
<evidence type="ECO:0000256" key="5">
    <source>
        <dbReference type="PIRSR" id="PIRSR037238-1"/>
    </source>
</evidence>
<feature type="active site" evidence="5">
    <location>
        <position position="101"/>
    </location>
</feature>
<dbReference type="InterPro" id="IPR011650">
    <property type="entry name" value="Peptidase_M20_dimer"/>
</dbReference>
<dbReference type="PIRSF" id="PIRSF037238">
    <property type="entry name" value="Carboxypeptidase_G2"/>
    <property type="match status" value="1"/>
</dbReference>
<dbReference type="SUPFAM" id="SSF53187">
    <property type="entry name" value="Zn-dependent exopeptidases"/>
    <property type="match status" value="1"/>
</dbReference>
<evidence type="ECO:0000256" key="1">
    <source>
        <dbReference type="ARBA" id="ARBA00001947"/>
    </source>
</evidence>
<dbReference type="Gene3D" id="3.40.630.10">
    <property type="entry name" value="Zn peptidases"/>
    <property type="match status" value="1"/>
</dbReference>
<evidence type="ECO:0000256" key="2">
    <source>
        <dbReference type="ARBA" id="ARBA00022723"/>
    </source>
</evidence>
<dbReference type="Gene3D" id="3.30.70.360">
    <property type="match status" value="1"/>
</dbReference>
<dbReference type="InterPro" id="IPR050072">
    <property type="entry name" value="Peptidase_M20A"/>
</dbReference>
<gene>
    <name evidence="7" type="ORF">AXF13_05640</name>
</gene>
<dbReference type="AlphaFoldDB" id="A0A0X8JJB6"/>
<keyword evidence="4" id="KW-0862">Zinc</keyword>
<dbReference type="PANTHER" id="PTHR43808:SF9">
    <property type="entry name" value="BLL0789 PROTEIN"/>
    <property type="match status" value="1"/>
</dbReference>
<dbReference type="PANTHER" id="PTHR43808">
    <property type="entry name" value="ACETYLORNITHINE DEACETYLASE"/>
    <property type="match status" value="1"/>
</dbReference>
<organism evidence="7 8">
    <name type="scientific">Desulfovibrio fairfieldensis</name>
    <dbReference type="NCBI Taxonomy" id="44742"/>
    <lineage>
        <taxon>Bacteria</taxon>
        <taxon>Pseudomonadati</taxon>
        <taxon>Thermodesulfobacteriota</taxon>
        <taxon>Desulfovibrionia</taxon>
        <taxon>Desulfovibrionales</taxon>
        <taxon>Desulfovibrionaceae</taxon>
        <taxon>Desulfovibrio</taxon>
    </lineage>
</organism>
<dbReference type="Pfam" id="PF07687">
    <property type="entry name" value="M20_dimer"/>
    <property type="match status" value="1"/>
</dbReference>
<dbReference type="EMBL" id="CP014229">
    <property type="protein sequence ID" value="AMD89637.1"/>
    <property type="molecule type" value="Genomic_DNA"/>
</dbReference>
<accession>A0A0X8JJB6</accession>
<comment type="cofactor">
    <cofactor evidence="1">
        <name>Zn(2+)</name>
        <dbReference type="ChEBI" id="CHEBI:29105"/>
    </cofactor>
</comment>
<dbReference type="GO" id="GO:0046872">
    <property type="term" value="F:metal ion binding"/>
    <property type="evidence" value="ECO:0007669"/>
    <property type="project" value="UniProtKB-KW"/>
</dbReference>
<dbReference type="InterPro" id="IPR002933">
    <property type="entry name" value="Peptidase_M20"/>
</dbReference>
<feature type="domain" description="Peptidase M20 dimerisation" evidence="6">
    <location>
        <begin position="198"/>
        <end position="296"/>
    </location>
</feature>
<keyword evidence="2" id="KW-0479">Metal-binding</keyword>
<dbReference type="RefSeq" id="WP_062251984.1">
    <property type="nucleotide sequence ID" value="NZ_CP014229.1"/>
</dbReference>
<dbReference type="PROSITE" id="PS00758">
    <property type="entry name" value="ARGE_DAPE_CPG2_1"/>
    <property type="match status" value="1"/>
</dbReference>
<dbReference type="SUPFAM" id="SSF55031">
    <property type="entry name" value="Bacterial exopeptidase dimerisation domain"/>
    <property type="match status" value="1"/>
</dbReference>
<dbReference type="InterPro" id="IPR036264">
    <property type="entry name" value="Bact_exopeptidase_dim_dom"/>
</dbReference>